<feature type="binding site" evidence="5">
    <location>
        <position position="185"/>
    </location>
    <ligand>
        <name>ATP</name>
        <dbReference type="ChEBI" id="CHEBI:30616"/>
    </ligand>
</feature>
<keyword evidence="3 8" id="KW-0418">Kinase</keyword>
<dbReference type="PROSITE" id="PS00107">
    <property type="entry name" value="PROTEIN_KINASE_ATP"/>
    <property type="match status" value="1"/>
</dbReference>
<sequence>MYEPIDLVDSAERTRSALATAVARFSEAWASGSPPDLSAYLPREPAARRTVMIELIKVDLEYRWLRHDFPKRLAEYRAEFAELRDGPLPAELVYEEFHARRRGGRVAETAAAATAASAAADSEPAQIEDYRSTMIARPGAQVLLDSIDVGDRVDDFDLLMRIGAGAFAQVYLARQQSMQRLVAVKISHNHGIEPQTLAQLDHEYIVRIFDQRLIGDGELKLLYMQYLPGGTLLDVLRLRRATPRERLGGQLLLDAVDHVLAEKGEVRPAESAVRERTAALTWPETVAWLGRRLADALQHASERGVLHRDIKPANVLLSAEGIPKLADFNVSFSKRVKGASPLAYFGGSLAYMSPEQLEACHPELSASAADLDTRSDIFALAVMLWELLTGRRPFADETSAGESETSLARMLELRRRPIDPKFLSDLPSDCPPALRQVLLKCLSPDRADRYSCGSELAQQLDLCLEARARDLVYPPPNSWRARLSRWPTPILWLSSLTGIGLATAYLATHAQKLIRERVPDAVNSQMDRGVIACVLGVLPLAIVIYVYISRDLLAVSRGLRDGRRYDEATLARVRSRTLLWGDLCALNTLLAAVIATVTGVMLLRWFTDLSLRIQIHAAMTVLVAGTISVAYTFFLSTFYIVRCVYPLYLSHGRTTEQDSADLHWLRRRTTVYLAITASVPVIGVLAGFSALESDELALVRDSVLGLCAGGGLAFVAVYWLFRKLDADLRALDRVISVPGLDDRPDRPDRAGRPK</sequence>
<dbReference type="Gene3D" id="1.10.510.10">
    <property type="entry name" value="Transferase(Phosphotransferase) domain 1"/>
    <property type="match status" value="2"/>
</dbReference>
<dbReference type="PANTHER" id="PTHR43289">
    <property type="entry name" value="MITOGEN-ACTIVATED PROTEIN KINASE KINASE KINASE 20-RELATED"/>
    <property type="match status" value="1"/>
</dbReference>
<protein>
    <submittedName>
        <fullName evidence="8">Serine/threonine-protein kinase</fullName>
        <ecNumber evidence="8">2.7.11.1</ecNumber>
    </submittedName>
</protein>
<feature type="transmembrane region" description="Helical" evidence="6">
    <location>
        <begin position="703"/>
        <end position="721"/>
    </location>
</feature>
<keyword evidence="2 5" id="KW-0547">Nucleotide-binding</keyword>
<gene>
    <name evidence="8" type="ORF">ACH49W_22430</name>
</gene>
<reference evidence="8 9" key="1">
    <citation type="submission" date="2024-10" db="EMBL/GenBank/DDBJ databases">
        <title>The Natural Products Discovery Center: Release of the First 8490 Sequenced Strains for Exploring Actinobacteria Biosynthetic Diversity.</title>
        <authorList>
            <person name="Kalkreuter E."/>
            <person name="Kautsar S.A."/>
            <person name="Yang D."/>
            <person name="Bader C.D."/>
            <person name="Teijaro C.N."/>
            <person name="Fluegel L."/>
            <person name="Davis C.M."/>
            <person name="Simpson J.R."/>
            <person name="Lauterbach L."/>
            <person name="Steele A.D."/>
            <person name="Gui C."/>
            <person name="Meng S."/>
            <person name="Li G."/>
            <person name="Viehrig K."/>
            <person name="Ye F."/>
            <person name="Su P."/>
            <person name="Kiefer A.F."/>
            <person name="Nichols A."/>
            <person name="Cepeda A.J."/>
            <person name="Yan W."/>
            <person name="Fan B."/>
            <person name="Jiang Y."/>
            <person name="Adhikari A."/>
            <person name="Zheng C.-J."/>
            <person name="Schuster L."/>
            <person name="Cowan T.M."/>
            <person name="Smanski M.J."/>
            <person name="Chevrette M.G."/>
            <person name="De Carvalho L.P.S."/>
            <person name="Shen B."/>
        </authorList>
    </citation>
    <scope>NUCLEOTIDE SEQUENCE [LARGE SCALE GENOMIC DNA]</scope>
    <source>
        <strain evidence="8 9">NPDC019275</strain>
    </source>
</reference>
<dbReference type="PROSITE" id="PS50011">
    <property type="entry name" value="PROTEIN_KINASE_DOM"/>
    <property type="match status" value="1"/>
</dbReference>
<dbReference type="SUPFAM" id="SSF56112">
    <property type="entry name" value="Protein kinase-like (PK-like)"/>
    <property type="match status" value="1"/>
</dbReference>
<evidence type="ECO:0000313" key="8">
    <source>
        <dbReference type="EMBL" id="MFI2476144.1"/>
    </source>
</evidence>
<evidence type="ECO:0000256" key="3">
    <source>
        <dbReference type="ARBA" id="ARBA00022777"/>
    </source>
</evidence>
<feature type="transmembrane region" description="Helical" evidence="6">
    <location>
        <begin position="618"/>
        <end position="641"/>
    </location>
</feature>
<evidence type="ECO:0000313" key="9">
    <source>
        <dbReference type="Proteomes" id="UP001611415"/>
    </source>
</evidence>
<dbReference type="Proteomes" id="UP001611415">
    <property type="component" value="Unassembled WGS sequence"/>
</dbReference>
<dbReference type="Pfam" id="PF00069">
    <property type="entry name" value="Pkinase"/>
    <property type="match status" value="1"/>
</dbReference>
<dbReference type="PANTHER" id="PTHR43289:SF34">
    <property type="entry name" value="SERINE_THREONINE-PROTEIN KINASE YBDM-RELATED"/>
    <property type="match status" value="1"/>
</dbReference>
<dbReference type="SMART" id="SM00220">
    <property type="entry name" value="S_TKc"/>
    <property type="match status" value="1"/>
</dbReference>
<evidence type="ECO:0000256" key="5">
    <source>
        <dbReference type="PROSITE-ProRule" id="PRU10141"/>
    </source>
</evidence>
<feature type="transmembrane region" description="Helical" evidence="6">
    <location>
        <begin position="671"/>
        <end position="691"/>
    </location>
</feature>
<dbReference type="EC" id="2.7.11.1" evidence="8"/>
<evidence type="ECO:0000256" key="6">
    <source>
        <dbReference type="SAM" id="Phobius"/>
    </source>
</evidence>
<dbReference type="InterPro" id="IPR017441">
    <property type="entry name" value="Protein_kinase_ATP_BS"/>
</dbReference>
<feature type="transmembrane region" description="Helical" evidence="6">
    <location>
        <begin position="490"/>
        <end position="508"/>
    </location>
</feature>
<name>A0ABW7X4X3_9NOCA</name>
<proteinExistence type="predicted"/>
<keyword evidence="4 5" id="KW-0067">ATP-binding</keyword>
<dbReference type="PROSITE" id="PS00108">
    <property type="entry name" value="PROTEIN_KINASE_ST"/>
    <property type="match status" value="1"/>
</dbReference>
<dbReference type="EMBL" id="JBIRYO010000015">
    <property type="protein sequence ID" value="MFI2476144.1"/>
    <property type="molecule type" value="Genomic_DNA"/>
</dbReference>
<keyword evidence="6" id="KW-0472">Membrane</keyword>
<dbReference type="RefSeq" id="WP_397093468.1">
    <property type="nucleotide sequence ID" value="NZ_JBIRYO010000015.1"/>
</dbReference>
<feature type="transmembrane region" description="Helical" evidence="6">
    <location>
        <begin position="529"/>
        <end position="548"/>
    </location>
</feature>
<feature type="transmembrane region" description="Helical" evidence="6">
    <location>
        <begin position="585"/>
        <end position="606"/>
    </location>
</feature>
<dbReference type="InterPro" id="IPR000719">
    <property type="entry name" value="Prot_kinase_dom"/>
</dbReference>
<evidence type="ECO:0000256" key="2">
    <source>
        <dbReference type="ARBA" id="ARBA00022741"/>
    </source>
</evidence>
<evidence type="ECO:0000256" key="4">
    <source>
        <dbReference type="ARBA" id="ARBA00022840"/>
    </source>
</evidence>
<keyword evidence="9" id="KW-1185">Reference proteome</keyword>
<comment type="caution">
    <text evidence="8">The sequence shown here is derived from an EMBL/GenBank/DDBJ whole genome shotgun (WGS) entry which is preliminary data.</text>
</comment>
<keyword evidence="1 8" id="KW-0808">Transferase</keyword>
<feature type="domain" description="Protein kinase" evidence="7">
    <location>
        <begin position="156"/>
        <end position="462"/>
    </location>
</feature>
<accession>A0ABW7X4X3</accession>
<evidence type="ECO:0000256" key="1">
    <source>
        <dbReference type="ARBA" id="ARBA00022679"/>
    </source>
</evidence>
<dbReference type="InterPro" id="IPR011009">
    <property type="entry name" value="Kinase-like_dom_sf"/>
</dbReference>
<dbReference type="CDD" id="cd14014">
    <property type="entry name" value="STKc_PknB_like"/>
    <property type="match status" value="1"/>
</dbReference>
<dbReference type="GO" id="GO:0004674">
    <property type="term" value="F:protein serine/threonine kinase activity"/>
    <property type="evidence" value="ECO:0007669"/>
    <property type="project" value="UniProtKB-EC"/>
</dbReference>
<keyword evidence="6" id="KW-0812">Transmembrane</keyword>
<keyword evidence="6" id="KW-1133">Transmembrane helix</keyword>
<dbReference type="InterPro" id="IPR008271">
    <property type="entry name" value="Ser/Thr_kinase_AS"/>
</dbReference>
<evidence type="ECO:0000259" key="7">
    <source>
        <dbReference type="PROSITE" id="PS50011"/>
    </source>
</evidence>
<organism evidence="8 9">
    <name type="scientific">Nocardia xishanensis</name>
    <dbReference type="NCBI Taxonomy" id="238964"/>
    <lineage>
        <taxon>Bacteria</taxon>
        <taxon>Bacillati</taxon>
        <taxon>Actinomycetota</taxon>
        <taxon>Actinomycetes</taxon>
        <taxon>Mycobacteriales</taxon>
        <taxon>Nocardiaceae</taxon>
        <taxon>Nocardia</taxon>
    </lineage>
</organism>